<sequence>MKYCSMLGRYLSRLREVFEEPSISAGQPGLPSRTLACRSRLVHVTEGAASGEAAGGTGVMAAPTFQVQLFKSKPDSVAVVACHPWPPLKLRARQNSAVIIIQFPRRSIPFPLSIFPVETSTWLLRTLLCTITTSLLWQSDSPLTHTCSMNSVSGPRNLALNTIKSSLGPFGSTT</sequence>
<organism evidence="1 2">
    <name type="scientific">Colletotrichum phormii</name>
    <dbReference type="NCBI Taxonomy" id="359342"/>
    <lineage>
        <taxon>Eukaryota</taxon>
        <taxon>Fungi</taxon>
        <taxon>Dikarya</taxon>
        <taxon>Ascomycota</taxon>
        <taxon>Pezizomycotina</taxon>
        <taxon>Sordariomycetes</taxon>
        <taxon>Hypocreomycetidae</taxon>
        <taxon>Glomerellales</taxon>
        <taxon>Glomerellaceae</taxon>
        <taxon>Colletotrichum</taxon>
        <taxon>Colletotrichum acutatum species complex</taxon>
    </lineage>
</organism>
<reference evidence="1" key="1">
    <citation type="submission" date="2021-06" db="EMBL/GenBank/DDBJ databases">
        <title>Comparative genomics, transcriptomics and evolutionary studies reveal genomic signatures of adaptation to plant cell wall in hemibiotrophic fungi.</title>
        <authorList>
            <consortium name="DOE Joint Genome Institute"/>
            <person name="Baroncelli R."/>
            <person name="Diaz J.F."/>
            <person name="Benocci T."/>
            <person name="Peng M."/>
            <person name="Battaglia E."/>
            <person name="Haridas S."/>
            <person name="Andreopoulos W."/>
            <person name="Labutti K."/>
            <person name="Pangilinan J."/>
            <person name="Floch G.L."/>
            <person name="Makela M.R."/>
            <person name="Henrissat B."/>
            <person name="Grigoriev I.V."/>
            <person name="Crouch J.A."/>
            <person name="De Vries R.P."/>
            <person name="Sukno S.A."/>
            <person name="Thon M.R."/>
        </authorList>
    </citation>
    <scope>NUCLEOTIDE SEQUENCE</scope>
    <source>
        <strain evidence="1">CBS 102054</strain>
    </source>
</reference>
<keyword evidence="2" id="KW-1185">Reference proteome</keyword>
<gene>
    <name evidence="1" type="ORF">BDP81DRAFT_87826</name>
</gene>
<dbReference type="RefSeq" id="XP_060450779.1">
    <property type="nucleotide sequence ID" value="XM_060596431.1"/>
</dbReference>
<dbReference type="GeneID" id="85481293"/>
<evidence type="ECO:0000313" key="1">
    <source>
        <dbReference type="EMBL" id="KAK1654735.1"/>
    </source>
</evidence>
<proteinExistence type="predicted"/>
<dbReference type="AlphaFoldDB" id="A0AAJ0EIZ6"/>
<accession>A0AAJ0EIZ6</accession>
<dbReference type="EMBL" id="JAHMHQ010000002">
    <property type="protein sequence ID" value="KAK1654735.1"/>
    <property type="molecule type" value="Genomic_DNA"/>
</dbReference>
<name>A0AAJ0EIZ6_9PEZI</name>
<protein>
    <submittedName>
        <fullName evidence="1">Uncharacterized protein</fullName>
    </submittedName>
</protein>
<evidence type="ECO:0000313" key="2">
    <source>
        <dbReference type="Proteomes" id="UP001243989"/>
    </source>
</evidence>
<dbReference type="Proteomes" id="UP001243989">
    <property type="component" value="Unassembled WGS sequence"/>
</dbReference>
<comment type="caution">
    <text evidence="1">The sequence shown here is derived from an EMBL/GenBank/DDBJ whole genome shotgun (WGS) entry which is preliminary data.</text>
</comment>